<feature type="transmembrane region" description="Helical" evidence="2">
    <location>
        <begin position="388"/>
        <end position="412"/>
    </location>
</feature>
<evidence type="ECO:0000256" key="1">
    <source>
        <dbReference type="SAM" id="MobiDB-lite"/>
    </source>
</evidence>
<evidence type="ECO:0000313" key="4">
    <source>
        <dbReference type="Proteomes" id="UP001607157"/>
    </source>
</evidence>
<keyword evidence="2" id="KW-0812">Transmembrane</keyword>
<organism evidence="3 4">
    <name type="scientific">Roseovarius aquimarinus</name>
    <dbReference type="NCBI Taxonomy" id="1229156"/>
    <lineage>
        <taxon>Bacteria</taxon>
        <taxon>Pseudomonadati</taxon>
        <taxon>Pseudomonadota</taxon>
        <taxon>Alphaproteobacteria</taxon>
        <taxon>Rhodobacterales</taxon>
        <taxon>Roseobacteraceae</taxon>
        <taxon>Roseovarius</taxon>
    </lineage>
</organism>
<feature type="compositionally biased region" description="Low complexity" evidence="1">
    <location>
        <begin position="728"/>
        <end position="739"/>
    </location>
</feature>
<keyword evidence="4" id="KW-1185">Reference proteome</keyword>
<feature type="region of interest" description="Disordered" evidence="1">
    <location>
        <begin position="318"/>
        <end position="368"/>
    </location>
</feature>
<feature type="region of interest" description="Disordered" evidence="1">
    <location>
        <begin position="194"/>
        <end position="303"/>
    </location>
</feature>
<feature type="compositionally biased region" description="Low complexity" evidence="1">
    <location>
        <begin position="288"/>
        <end position="303"/>
    </location>
</feature>
<feature type="compositionally biased region" description="Low complexity" evidence="1">
    <location>
        <begin position="218"/>
        <end position="228"/>
    </location>
</feature>
<feature type="compositionally biased region" description="Basic and acidic residues" evidence="1">
    <location>
        <begin position="351"/>
        <end position="368"/>
    </location>
</feature>
<reference evidence="3 4" key="1">
    <citation type="submission" date="2024-10" db="EMBL/GenBank/DDBJ databases">
        <authorList>
            <person name="Yang X.-N."/>
        </authorList>
    </citation>
    <scope>NUCLEOTIDE SEQUENCE [LARGE SCALE GENOMIC DNA]</scope>
    <source>
        <strain evidence="3 4">CAU 1059</strain>
    </source>
</reference>
<keyword evidence="2" id="KW-1133">Transmembrane helix</keyword>
<keyword evidence="2" id="KW-0472">Membrane</keyword>
<feature type="region of interest" description="Disordered" evidence="1">
    <location>
        <begin position="455"/>
        <end position="487"/>
    </location>
</feature>
<feature type="compositionally biased region" description="Acidic residues" evidence="1">
    <location>
        <begin position="649"/>
        <end position="659"/>
    </location>
</feature>
<dbReference type="RefSeq" id="WP_377168110.1">
    <property type="nucleotide sequence ID" value="NZ_JBHTJC010000001.1"/>
</dbReference>
<comment type="caution">
    <text evidence="3">The sequence shown here is derived from an EMBL/GenBank/DDBJ whole genome shotgun (WGS) entry which is preliminary data.</text>
</comment>
<feature type="region of interest" description="Disordered" evidence="1">
    <location>
        <begin position="728"/>
        <end position="753"/>
    </location>
</feature>
<dbReference type="EMBL" id="JBIHMM010000001">
    <property type="protein sequence ID" value="MFH0253218.1"/>
    <property type="molecule type" value="Genomic_DNA"/>
</dbReference>
<feature type="region of interest" description="Disordered" evidence="1">
    <location>
        <begin position="632"/>
        <end position="672"/>
    </location>
</feature>
<proteinExistence type="predicted"/>
<dbReference type="Proteomes" id="UP001607157">
    <property type="component" value="Unassembled WGS sequence"/>
</dbReference>
<evidence type="ECO:0000313" key="3">
    <source>
        <dbReference type="EMBL" id="MFH0253218.1"/>
    </source>
</evidence>
<feature type="region of interest" description="Disordered" evidence="1">
    <location>
        <begin position="538"/>
        <end position="568"/>
    </location>
</feature>
<gene>
    <name evidence="3" type="ORF">ACGRVM_04910</name>
</gene>
<name>A0ABW7I5C1_9RHOB</name>
<accession>A0ABW7I5C1</accession>
<evidence type="ECO:0008006" key="5">
    <source>
        <dbReference type="Google" id="ProtNLM"/>
    </source>
</evidence>
<protein>
    <recommendedName>
        <fullName evidence="5">Type IV pilus biogenesis</fullName>
    </recommendedName>
</protein>
<evidence type="ECO:0000256" key="2">
    <source>
        <dbReference type="SAM" id="Phobius"/>
    </source>
</evidence>
<sequence>MKPNFSLILSSEGLQLLHRARDGWARVGDVGFASSDLAADLAALQERAARLPGDATCKLILPEDQIKYMTIEASGDPDAAVRAALEGATPYAVDELEYDWTAEDGVIHVAAVALETLGEAESFAVEHGFEPVSFAAIPEGPVFRGEPFFGVTAWAGTALPEGTQVERDAAPIRITGEAEIPAENAPDEDIAEDEDAPVAAAATQAVAEAGPAPKPKAPEVQPEAPPAASDAKKDTAPASGAPEPSVAAFSSIRASRGLDGAPRPPLAADGPRLSRLGGADAGAKEGMAPSLPSPADDGPSDPAMMAELAASLRPDPEARLDRDAAEEAAPARNGSDPDRGAGLFAMRGAKPAKEKPRASKAIRRDHDEKQRMTVFGARQSEVRGKPRFLGLILTAILLLFLVGVAAWASVFLDDGLARLFRGGDIKLADVPAVSEAEVDPVVQEDDAPAPALIAPLPAGDAKDEEERTAALTDAGTERPEVATLPSRPTVLSPSEALASYAATGIWQMAPTAPETPGAGAPLSDLYEVSLDPGLALELPGTLPRRQPDARDTALETPADPPPAGTRFDFDARGLVRATPEGALTPEGVRVIAGRPPLMPPAEMEQTVTVTAAVPVEETGEAEITQIQIDPALANVRPRARPETPLTDAAEPEEETDAEQADGAPDTSIAGTRDGAIGTAASLAALRPQPRPAEMSAAAATLQTASAGSTVPLVDGAALTRALTEATAQPQSAAAATSAADPEELDDASFENATPQAVTASLTPLKRPGDFDTTVKRTQEAVAAQPVPQSQQMQVSLPSSASVASQATEKNVLNMREVNLIGVYGSPASRRALVRLGNGRYQKVRVGDTLDGGQVAAIGEGELRYIKRGRNVVLRMPQG</sequence>
<feature type="compositionally biased region" description="Low complexity" evidence="1">
    <location>
        <begin position="197"/>
        <end position="211"/>
    </location>
</feature>